<feature type="repeat" description="PPR" evidence="3">
    <location>
        <begin position="231"/>
        <end position="261"/>
    </location>
</feature>
<evidence type="ECO:0000256" key="1">
    <source>
        <dbReference type="ARBA" id="ARBA00007626"/>
    </source>
</evidence>
<feature type="repeat" description="PPR" evidence="3">
    <location>
        <begin position="442"/>
        <end position="476"/>
    </location>
</feature>
<gene>
    <name evidence="5" type="ORF">C4D60_Mb08t04290</name>
</gene>
<keyword evidence="6" id="KW-1185">Reference proteome</keyword>
<comment type="caution">
    <text evidence="5">The sequence shown here is derived from an EMBL/GenBank/DDBJ whole genome shotgun (WGS) entry which is preliminary data.</text>
</comment>
<dbReference type="PROSITE" id="PS51375">
    <property type="entry name" value="PPR"/>
    <property type="match status" value="9"/>
</dbReference>
<accession>A0A4S8K191</accession>
<dbReference type="AlphaFoldDB" id="A0A4S8K191"/>
<evidence type="ECO:0000256" key="3">
    <source>
        <dbReference type="PROSITE-ProRule" id="PRU00708"/>
    </source>
</evidence>
<evidence type="ECO:0000313" key="6">
    <source>
        <dbReference type="Proteomes" id="UP000317650"/>
    </source>
</evidence>
<dbReference type="Proteomes" id="UP000317650">
    <property type="component" value="Chromosome 8"/>
</dbReference>
<dbReference type="InterPro" id="IPR011990">
    <property type="entry name" value="TPR-like_helical_dom_sf"/>
</dbReference>
<evidence type="ECO:0008006" key="7">
    <source>
        <dbReference type="Google" id="ProtNLM"/>
    </source>
</evidence>
<dbReference type="PANTHER" id="PTHR47938:SF7">
    <property type="entry name" value="PENTACOTRIPEPTIDE-REPEAT REGION OF PRORP DOMAIN-CONTAINING PROTEIN"/>
    <property type="match status" value="1"/>
</dbReference>
<feature type="repeat" description="PPR" evidence="3">
    <location>
        <begin position="267"/>
        <end position="301"/>
    </location>
</feature>
<feature type="repeat" description="PPR" evidence="3">
    <location>
        <begin position="372"/>
        <end position="406"/>
    </location>
</feature>
<name>A0A4S8K191_MUSBA</name>
<evidence type="ECO:0000313" key="5">
    <source>
        <dbReference type="EMBL" id="THU68476.1"/>
    </source>
</evidence>
<dbReference type="Pfam" id="PF01535">
    <property type="entry name" value="PPR"/>
    <property type="match status" value="1"/>
</dbReference>
<feature type="compositionally biased region" description="Basic and acidic residues" evidence="4">
    <location>
        <begin position="563"/>
        <end position="573"/>
    </location>
</feature>
<protein>
    <recommendedName>
        <fullName evidence="7">Pentacotripeptide-repeat region of PRORP domain-containing protein</fullName>
    </recommendedName>
</protein>
<dbReference type="InterPro" id="IPR002885">
    <property type="entry name" value="PPR_rpt"/>
</dbReference>
<reference evidence="5 6" key="1">
    <citation type="journal article" date="2019" name="Nat. Plants">
        <title>Genome sequencing of Musa balbisiana reveals subgenome evolution and function divergence in polyploid bananas.</title>
        <authorList>
            <person name="Yao X."/>
        </authorList>
    </citation>
    <scope>NUCLEOTIDE SEQUENCE [LARGE SCALE GENOMIC DNA]</scope>
    <source>
        <strain evidence="6">cv. DH-PKW</strain>
        <tissue evidence="5">Leaves</tissue>
    </source>
</reference>
<evidence type="ECO:0000256" key="2">
    <source>
        <dbReference type="ARBA" id="ARBA00022737"/>
    </source>
</evidence>
<dbReference type="EMBL" id="PYDT01000002">
    <property type="protein sequence ID" value="THU68476.1"/>
    <property type="molecule type" value="Genomic_DNA"/>
</dbReference>
<feature type="repeat" description="PPR" evidence="3">
    <location>
        <begin position="302"/>
        <end position="336"/>
    </location>
</feature>
<proteinExistence type="inferred from homology"/>
<dbReference type="NCBIfam" id="TIGR00756">
    <property type="entry name" value="PPR"/>
    <property type="match status" value="8"/>
</dbReference>
<dbReference type="Gene3D" id="1.25.40.10">
    <property type="entry name" value="Tetratricopeptide repeat domain"/>
    <property type="match status" value="3"/>
</dbReference>
<dbReference type="GO" id="GO:0003729">
    <property type="term" value="F:mRNA binding"/>
    <property type="evidence" value="ECO:0007669"/>
    <property type="project" value="TreeGrafter"/>
</dbReference>
<organism evidence="5 6">
    <name type="scientific">Musa balbisiana</name>
    <name type="common">Banana</name>
    <dbReference type="NCBI Taxonomy" id="52838"/>
    <lineage>
        <taxon>Eukaryota</taxon>
        <taxon>Viridiplantae</taxon>
        <taxon>Streptophyta</taxon>
        <taxon>Embryophyta</taxon>
        <taxon>Tracheophyta</taxon>
        <taxon>Spermatophyta</taxon>
        <taxon>Magnoliopsida</taxon>
        <taxon>Liliopsida</taxon>
        <taxon>Zingiberales</taxon>
        <taxon>Musaceae</taxon>
        <taxon>Musa</taxon>
    </lineage>
</organism>
<dbReference type="PANTHER" id="PTHR47938">
    <property type="entry name" value="RESPIRATORY COMPLEX I CHAPERONE (CIA84), PUTATIVE (AFU_ORTHOLOGUE AFUA_2G06020)-RELATED"/>
    <property type="match status" value="1"/>
</dbReference>
<sequence>MFRRAATTRAKSFFFLGHRRQLSSQRHAFPVDFIATAIRPFPDYSPKKPAIFDAELVRSIVTALKQRRSESPDVILGPFATRFRSDHVVWAFLHLRSDPDLVGALLHWYRPRGRPVPAEALAIAAHVAVVSGDPASARRLLRDGLVSHRNFVDRVIYTYKYWCSVPSVFDLLFSAIVDINRLDEARTLFRHLVTYGIIVSADACNALLSRLTLDHMLSTFSEFQELGLRWNTKSCNVLIHGFCGAGKTGEAHKILLEMEGTVGASPDIISYSTLIDAYCRYGELLQATELFEEMGDKGLMPNAFTFNSIITLLCKNEKVVEAERVFMEMMFRGVAPDHVVYTTLINGYCKSGKLPAVYRLVEEMKNSQLVPDTVTYTALIYGLSRSGNMVEANKLFREMVGKGLSPDEVTYTALIDGYCKEGKMNDAFYLHNEMLQMGLVPNVVTYTALSDGLCKQGEVETANELLRETSGKGLELNVFTYNSLINGLCKIGNIEQAVKTMADMEAAGPCPDVYTYTTIMDAYCKSGKMDQAHDLLREMLDKVLKPRFHIAIGGKDYEEEMRRINEKYNKGEEEQQGGGSESGSSVPTL</sequence>
<keyword evidence="2" id="KW-0677">Repeat</keyword>
<feature type="repeat" description="PPR" evidence="3">
    <location>
        <begin position="337"/>
        <end position="371"/>
    </location>
</feature>
<comment type="similarity">
    <text evidence="1">Belongs to the PPR family. P subfamily.</text>
</comment>
<dbReference type="Pfam" id="PF13041">
    <property type="entry name" value="PPR_2"/>
    <property type="match status" value="4"/>
</dbReference>
<feature type="repeat" description="PPR" evidence="3">
    <location>
        <begin position="407"/>
        <end position="441"/>
    </location>
</feature>
<dbReference type="STRING" id="52838.A0A4S8K191"/>
<feature type="repeat" description="PPR" evidence="3">
    <location>
        <begin position="512"/>
        <end position="546"/>
    </location>
</feature>
<evidence type="ECO:0000256" key="4">
    <source>
        <dbReference type="SAM" id="MobiDB-lite"/>
    </source>
</evidence>
<dbReference type="FunFam" id="1.25.40.10:FF:000558">
    <property type="entry name" value="Pentatricopeptide repeat-containing protein At5g39710"/>
    <property type="match status" value="2"/>
</dbReference>
<feature type="region of interest" description="Disordered" evidence="4">
    <location>
        <begin position="563"/>
        <end position="589"/>
    </location>
</feature>
<feature type="repeat" description="PPR" evidence="3">
    <location>
        <begin position="477"/>
        <end position="511"/>
    </location>
</feature>